<evidence type="ECO:0000313" key="2">
    <source>
        <dbReference type="EMBL" id="KAB7752548.1"/>
    </source>
</evidence>
<keyword evidence="3" id="KW-1185">Reference proteome</keyword>
<evidence type="ECO:0000313" key="3">
    <source>
        <dbReference type="Proteomes" id="UP000325690"/>
    </source>
</evidence>
<sequence length="186" mass="19328">MIVALLAAGCSGERIVHTSDEPPPPLPTTTTPAAPPAPPREQLVDASGYVARPNGSAVYAFSSPSGRWVCTIVPRDRVGCQSASRGSGLGISGQPTAVPNAEGTPTAPNAIVVDHEGEPRFVALETPEFVVDDAPELPFGKVLVVAGFRCNVQEESGISCRSDRSGSGFTFAADGFEPRYTELPPP</sequence>
<accession>A0A5N5UT55</accession>
<dbReference type="EMBL" id="ANBP01000044">
    <property type="protein sequence ID" value="KAB7752548.1"/>
    <property type="molecule type" value="Genomic_DNA"/>
</dbReference>
<gene>
    <name evidence="2" type="ORF">MPHL21000_21530</name>
</gene>
<feature type="compositionally biased region" description="Pro residues" evidence="1">
    <location>
        <begin position="21"/>
        <end position="39"/>
    </location>
</feature>
<dbReference type="Proteomes" id="UP000325690">
    <property type="component" value="Unassembled WGS sequence"/>
</dbReference>
<evidence type="ECO:0000256" key="1">
    <source>
        <dbReference type="SAM" id="MobiDB-lite"/>
    </source>
</evidence>
<protein>
    <submittedName>
        <fullName evidence="2">Uncharacterized protein</fullName>
    </submittedName>
</protein>
<feature type="region of interest" description="Disordered" evidence="1">
    <location>
        <begin position="14"/>
        <end position="40"/>
    </location>
</feature>
<reference evidence="2 3" key="1">
    <citation type="submission" date="2012-10" db="EMBL/GenBank/DDBJ databases">
        <title>The draft sequence of the Mycobacterium pheli genome.</title>
        <authorList>
            <person name="Pettersson B.M.F."/>
            <person name="Das S."/>
            <person name="Dasgupta S."/>
            <person name="Bhattacharya A."/>
            <person name="Kirsebom L.A."/>
        </authorList>
    </citation>
    <scope>NUCLEOTIDE SEQUENCE [LARGE SCALE GENOMIC DNA]</scope>
    <source>
        <strain evidence="2 3">CCUG 21000</strain>
    </source>
</reference>
<comment type="caution">
    <text evidence="2">The sequence shown here is derived from an EMBL/GenBank/DDBJ whole genome shotgun (WGS) entry which is preliminary data.</text>
</comment>
<proteinExistence type="predicted"/>
<dbReference type="AlphaFoldDB" id="A0A5N5UT55"/>
<organism evidence="2 3">
    <name type="scientific">Mycolicibacterium phlei DSM 43239 = CCUG 21000</name>
    <dbReference type="NCBI Taxonomy" id="1226750"/>
    <lineage>
        <taxon>Bacteria</taxon>
        <taxon>Bacillati</taxon>
        <taxon>Actinomycetota</taxon>
        <taxon>Actinomycetes</taxon>
        <taxon>Mycobacteriales</taxon>
        <taxon>Mycobacteriaceae</taxon>
        <taxon>Mycolicibacterium</taxon>
    </lineage>
</organism>
<name>A0A5N5UT55_MYCPH</name>